<evidence type="ECO:0000313" key="1">
    <source>
        <dbReference type="EMBL" id="GAK67971.1"/>
    </source>
</evidence>
<keyword evidence="2" id="KW-1185">Reference proteome</keyword>
<dbReference type="HOGENOM" id="CLU_1142467_0_0_1"/>
<gene>
    <name evidence="1" type="ORF">PAN0_029c6201</name>
</gene>
<dbReference type="RefSeq" id="XP_014653832.1">
    <property type="nucleotide sequence ID" value="XM_014798346.1"/>
</dbReference>
<accession>A0A081CMS5</accession>
<name>A0A081CMS5_PSEA2</name>
<dbReference type="Proteomes" id="UP000053758">
    <property type="component" value="Unassembled WGS sequence"/>
</dbReference>
<evidence type="ECO:0000313" key="2">
    <source>
        <dbReference type="Proteomes" id="UP000053758"/>
    </source>
</evidence>
<sequence length="243" mass="26015">MGGAILHSVRVKCGQVVSLPDLTSPLVGGMQTSENPNIRSTCLEQHGVSLELQFENQLCFSSSVTISCAAASLVGSCDRARVLQTSPRILAADDCRAPGGLADPGPCWIGSYPMSQIDSARLPNHLSAFAGALALPWLFPSHPSALTLEAAGSCRRCFRQQCLALSQIQPASAEADEIVLTPAKAFGLGSAHLQQQRPRASRQNLPWPPSLPFCFGSSRASRLVSRTSERAQQDRFKDLYSPL</sequence>
<dbReference type="AlphaFoldDB" id="A0A081CMS5"/>
<dbReference type="EMBL" id="DF830096">
    <property type="protein sequence ID" value="GAK67971.1"/>
    <property type="molecule type" value="Genomic_DNA"/>
</dbReference>
<protein>
    <submittedName>
        <fullName evidence="1">Uncharacterized protein</fullName>
    </submittedName>
</protein>
<proteinExistence type="predicted"/>
<organism evidence="1 2">
    <name type="scientific">Pseudozyma antarctica</name>
    <name type="common">Yeast</name>
    <name type="synonym">Candida antarctica</name>
    <dbReference type="NCBI Taxonomy" id="84753"/>
    <lineage>
        <taxon>Eukaryota</taxon>
        <taxon>Fungi</taxon>
        <taxon>Dikarya</taxon>
        <taxon>Basidiomycota</taxon>
        <taxon>Ustilaginomycotina</taxon>
        <taxon>Ustilaginomycetes</taxon>
        <taxon>Ustilaginales</taxon>
        <taxon>Ustilaginaceae</taxon>
        <taxon>Moesziomyces</taxon>
    </lineage>
</organism>
<dbReference type="GeneID" id="26307014"/>
<reference evidence="2" key="1">
    <citation type="journal article" date="2014" name="Genome Announc.">
        <title>Draft Genome Sequence of the Yeast Pseudozyma antarctica Type Strain JCM10317, a Producer of the Glycolipid Biosurfactants, Mannosylerythritol Lipids.</title>
        <authorList>
            <person name="Saika A."/>
            <person name="Koike H."/>
            <person name="Hori T."/>
            <person name="Fukuoka T."/>
            <person name="Sato S."/>
            <person name="Habe H."/>
            <person name="Kitamoto D."/>
            <person name="Morita T."/>
        </authorList>
    </citation>
    <scope>NUCLEOTIDE SEQUENCE [LARGE SCALE GENOMIC DNA]</scope>
    <source>
        <strain evidence="2">JCM 10317</strain>
    </source>
</reference>